<dbReference type="GO" id="GO:0006935">
    <property type="term" value="P:chemotaxis"/>
    <property type="evidence" value="ECO:0007669"/>
    <property type="project" value="InterPro"/>
</dbReference>
<dbReference type="InterPro" id="IPR004089">
    <property type="entry name" value="MCPsignal_dom"/>
</dbReference>
<dbReference type="PROSITE" id="PS50111">
    <property type="entry name" value="CHEMOTAXIS_TRANSDUC_2"/>
    <property type="match status" value="1"/>
</dbReference>
<dbReference type="PANTHER" id="PTHR32089:SF112">
    <property type="entry name" value="LYSOZYME-LIKE PROTEIN-RELATED"/>
    <property type="match status" value="1"/>
</dbReference>
<dbReference type="Pfam" id="PF00015">
    <property type="entry name" value="MCPsignal"/>
    <property type="match status" value="1"/>
</dbReference>
<feature type="domain" description="Methyl-accepting transducer" evidence="7">
    <location>
        <begin position="261"/>
        <end position="515"/>
    </location>
</feature>
<name>A0A3G9G4V7_9CAUL</name>
<dbReference type="GO" id="GO:0007165">
    <property type="term" value="P:signal transduction"/>
    <property type="evidence" value="ECO:0007669"/>
    <property type="project" value="UniProtKB-KW"/>
</dbReference>
<keyword evidence="3 5" id="KW-0807">Transducer</keyword>
<dbReference type="SMART" id="SM00283">
    <property type="entry name" value="MA"/>
    <property type="match status" value="1"/>
</dbReference>
<evidence type="ECO:0000259" key="8">
    <source>
        <dbReference type="PROSITE" id="PS50192"/>
    </source>
</evidence>
<keyword evidence="6" id="KW-1133">Transmembrane helix</keyword>
<feature type="transmembrane region" description="Helical" evidence="6">
    <location>
        <begin position="200"/>
        <end position="220"/>
    </location>
</feature>
<dbReference type="RefSeq" id="WP_172961247.1">
    <property type="nucleotide sequence ID" value="NZ_AP018828.1"/>
</dbReference>
<sequence length="542" mass="57748">MLERLGIRLGVGWRDGLIAGGALFAAAAVTGLAVYLTASSALKNEVRTNLMRVAVSAAQLTDTTAHARITRPEDQGNADYEHVRAPYFALLRGNPDLAYIYTMVRVDGKTRFIMDASIPKPGETVLPTGVMEVYEDSTSTLEKAFATQAPQVESETYTDKWGTFLSGYAPLVDKGRFVGLVGVDIRVDAYLKRLEGIRNALLTGLGVAALAAIAAGLIVGRHRHAAERVRQENAARSQQLQAMEHDRLRTEHAALQAEASRRAAMSEAATAFEQTACRILDQVKQSVGGLHERAADVSEIAIRTREGVETAATATRNTQERARHVSEAAQALSLAIRDIAERSARSDAIAHEAAHRSADAAAKLDSLSARSAQITDIIGLIDDVASQINLLALNATIESARAGDAGKGFAVVASEVKTLSGRVAEATRRITTQIQDIQSATRETVDSVGAIRSIIEDMGRTAQDVAQAVEAQTGLTARIGETIEQTAADAQAVGRTLQQVHRSADETDQTAACVSEESAHLAEETARLNGAVDAFLRAVRAA</sequence>
<dbReference type="PANTHER" id="PTHR32089">
    <property type="entry name" value="METHYL-ACCEPTING CHEMOTAXIS PROTEIN MCPB"/>
    <property type="match status" value="1"/>
</dbReference>
<evidence type="ECO:0000259" key="7">
    <source>
        <dbReference type="PROSITE" id="PS50111"/>
    </source>
</evidence>
<protein>
    <submittedName>
        <fullName evidence="9">Methyl-accepting chemotaxis protein</fullName>
    </submittedName>
</protein>
<reference evidence="10" key="1">
    <citation type="journal article" date="2017" name="Biotechnol. Biofuels">
        <title>Evaluation of environmental bacterial communities as a factor affecting the growth of duckweed Lemna minor.</title>
        <authorList>
            <person name="Ishizawa H."/>
            <person name="Kuroda M."/>
            <person name="Morikawa M."/>
            <person name="Ike M."/>
        </authorList>
    </citation>
    <scope>NUCLEOTIDE SEQUENCE [LARGE SCALE GENOMIC DNA]</scope>
    <source>
        <strain evidence="10">M6</strain>
    </source>
</reference>
<evidence type="ECO:0000313" key="9">
    <source>
        <dbReference type="EMBL" id="BBF81676.1"/>
    </source>
</evidence>
<dbReference type="PRINTS" id="PR00260">
    <property type="entry name" value="CHEMTRNSDUCR"/>
</dbReference>
<dbReference type="Gene3D" id="1.10.287.950">
    <property type="entry name" value="Methyl-accepting chemotaxis protein"/>
    <property type="match status" value="1"/>
</dbReference>
<dbReference type="EMBL" id="AP018828">
    <property type="protein sequence ID" value="BBF81676.1"/>
    <property type="molecule type" value="Genomic_DNA"/>
</dbReference>
<proteinExistence type="inferred from homology"/>
<dbReference type="InterPro" id="IPR004090">
    <property type="entry name" value="Chemotax_Me-accpt_rcpt"/>
</dbReference>
<keyword evidence="6" id="KW-0472">Membrane</keyword>
<evidence type="ECO:0000256" key="2">
    <source>
        <dbReference type="ARBA" id="ARBA00022519"/>
    </source>
</evidence>
<dbReference type="SUPFAM" id="SSF58104">
    <property type="entry name" value="Methyl-accepting chemotaxis protein (MCP) signaling domain"/>
    <property type="match status" value="1"/>
</dbReference>
<evidence type="ECO:0000256" key="5">
    <source>
        <dbReference type="PROSITE-ProRule" id="PRU00284"/>
    </source>
</evidence>
<dbReference type="PROSITE" id="PS50192">
    <property type="entry name" value="T_SNARE"/>
    <property type="match status" value="1"/>
</dbReference>
<comment type="similarity">
    <text evidence="4">Belongs to the methyl-accepting chemotaxis (MCP) protein family.</text>
</comment>
<evidence type="ECO:0000256" key="4">
    <source>
        <dbReference type="ARBA" id="ARBA00029447"/>
    </source>
</evidence>
<feature type="transmembrane region" description="Helical" evidence="6">
    <location>
        <begin position="20"/>
        <end position="42"/>
    </location>
</feature>
<dbReference type="AlphaFoldDB" id="A0A3G9G4V7"/>
<reference evidence="10" key="2">
    <citation type="journal article" date="2017" name="Plant Physiol. Biochem.">
        <title>Differential oxidative and antioxidative response of duckweed Lemna minor toward plant growth promoting/inhibiting bacteria.</title>
        <authorList>
            <person name="Ishizawa H."/>
            <person name="Kuroda M."/>
            <person name="Morikawa M."/>
            <person name="Ike M."/>
        </authorList>
    </citation>
    <scope>NUCLEOTIDE SEQUENCE [LARGE SCALE GENOMIC DNA]</scope>
    <source>
        <strain evidence="10">M6</strain>
    </source>
</reference>
<keyword evidence="2" id="KW-0997">Cell inner membrane</keyword>
<evidence type="ECO:0000256" key="6">
    <source>
        <dbReference type="SAM" id="Phobius"/>
    </source>
</evidence>
<evidence type="ECO:0000313" key="10">
    <source>
        <dbReference type="Proteomes" id="UP000278756"/>
    </source>
</evidence>
<dbReference type="Proteomes" id="UP000278756">
    <property type="component" value="Chromosome 2"/>
</dbReference>
<accession>A0A3G9G4V7</accession>
<dbReference type="InterPro" id="IPR000727">
    <property type="entry name" value="T_SNARE_dom"/>
</dbReference>
<feature type="domain" description="T-SNARE coiled-coil homology" evidence="8">
    <location>
        <begin position="438"/>
        <end position="500"/>
    </location>
</feature>
<dbReference type="GO" id="GO:0004888">
    <property type="term" value="F:transmembrane signaling receptor activity"/>
    <property type="evidence" value="ECO:0007669"/>
    <property type="project" value="InterPro"/>
</dbReference>
<evidence type="ECO:0000256" key="3">
    <source>
        <dbReference type="ARBA" id="ARBA00023224"/>
    </source>
</evidence>
<evidence type="ECO:0000256" key="1">
    <source>
        <dbReference type="ARBA" id="ARBA00004429"/>
    </source>
</evidence>
<keyword evidence="2" id="KW-1003">Cell membrane</keyword>
<organism evidence="9 10">
    <name type="scientific">Asticcacaulis excentricus</name>
    <dbReference type="NCBI Taxonomy" id="78587"/>
    <lineage>
        <taxon>Bacteria</taxon>
        <taxon>Pseudomonadati</taxon>
        <taxon>Pseudomonadota</taxon>
        <taxon>Alphaproteobacteria</taxon>
        <taxon>Caulobacterales</taxon>
        <taxon>Caulobacteraceae</taxon>
        <taxon>Asticcacaulis</taxon>
    </lineage>
</organism>
<gene>
    <name evidence="9" type="ORF">EM6_2278</name>
</gene>
<keyword evidence="6" id="KW-0812">Transmembrane</keyword>
<comment type="subcellular location">
    <subcellularLocation>
        <location evidence="1">Cell inner membrane</location>
        <topology evidence="1">Multi-pass membrane protein</topology>
    </subcellularLocation>
</comment>
<dbReference type="GO" id="GO:0005886">
    <property type="term" value="C:plasma membrane"/>
    <property type="evidence" value="ECO:0007669"/>
    <property type="project" value="UniProtKB-SubCell"/>
</dbReference>